<reference evidence="2 3" key="1">
    <citation type="submission" date="2024-09" db="EMBL/GenBank/DDBJ databases">
        <title>Description of Labrys sedimenti sp. nov., isolated from a diclofenac-degrading enrichment culture, and genome-based reclassification of Labrys portucalensis as a later heterotypic synonym of Labrys neptuniae.</title>
        <authorList>
            <person name="Tancsics A."/>
            <person name="Csepanyi A."/>
        </authorList>
    </citation>
    <scope>NUCLEOTIDE SEQUENCE [LARGE SCALE GENOMIC DNA]</scope>
    <source>
        <strain evidence="2 3">LMG 23412</strain>
    </source>
</reference>
<dbReference type="RefSeq" id="WP_394308401.1">
    <property type="nucleotide sequence ID" value="NZ_JBHGPK010000001.1"/>
</dbReference>
<proteinExistence type="predicted"/>
<name>A0ABV6Z8K6_9HYPH</name>
<feature type="compositionally biased region" description="Acidic residues" evidence="1">
    <location>
        <begin position="13"/>
        <end position="22"/>
    </location>
</feature>
<protein>
    <submittedName>
        <fullName evidence="2">Uncharacterized protein</fullName>
    </submittedName>
</protein>
<evidence type="ECO:0000313" key="2">
    <source>
        <dbReference type="EMBL" id="MFC2248535.1"/>
    </source>
</evidence>
<dbReference type="EMBL" id="JBHGPK010000001">
    <property type="protein sequence ID" value="MFC2248535.1"/>
    <property type="molecule type" value="Genomic_DNA"/>
</dbReference>
<organism evidence="2 3">
    <name type="scientific">Labrys neptuniae</name>
    <dbReference type="NCBI Taxonomy" id="376174"/>
    <lineage>
        <taxon>Bacteria</taxon>
        <taxon>Pseudomonadati</taxon>
        <taxon>Pseudomonadota</taxon>
        <taxon>Alphaproteobacteria</taxon>
        <taxon>Hyphomicrobiales</taxon>
        <taxon>Xanthobacteraceae</taxon>
        <taxon>Labrys</taxon>
    </lineage>
</organism>
<sequence length="56" mass="6218">MAPKKEAEKPEVETTDAPEPVEDLAARRDMNDPHLSGQEVVERALGYRQPAESEAK</sequence>
<accession>A0ABV6Z8K6</accession>
<comment type="caution">
    <text evidence="2">The sequence shown here is derived from an EMBL/GenBank/DDBJ whole genome shotgun (WGS) entry which is preliminary data.</text>
</comment>
<evidence type="ECO:0000313" key="3">
    <source>
        <dbReference type="Proteomes" id="UP001595190"/>
    </source>
</evidence>
<gene>
    <name evidence="2" type="ORF">ACETRX_02805</name>
</gene>
<feature type="compositionally biased region" description="Basic and acidic residues" evidence="1">
    <location>
        <begin position="1"/>
        <end position="12"/>
    </location>
</feature>
<evidence type="ECO:0000256" key="1">
    <source>
        <dbReference type="SAM" id="MobiDB-lite"/>
    </source>
</evidence>
<dbReference type="Proteomes" id="UP001595190">
    <property type="component" value="Unassembled WGS sequence"/>
</dbReference>
<feature type="region of interest" description="Disordered" evidence="1">
    <location>
        <begin position="1"/>
        <end position="56"/>
    </location>
</feature>